<dbReference type="EMBL" id="CM023485">
    <property type="protein sequence ID" value="KAH6930023.1"/>
    <property type="molecule type" value="Genomic_DNA"/>
</dbReference>
<dbReference type="Proteomes" id="UP000821845">
    <property type="component" value="Chromosome 5"/>
</dbReference>
<keyword evidence="2" id="KW-1185">Reference proteome</keyword>
<gene>
    <name evidence="1" type="ORF">HPB50_008094</name>
</gene>
<proteinExistence type="predicted"/>
<name>A0ACB7S5I0_HYAAI</name>
<protein>
    <submittedName>
        <fullName evidence="1">Uncharacterized protein</fullName>
    </submittedName>
</protein>
<organism evidence="1 2">
    <name type="scientific">Hyalomma asiaticum</name>
    <name type="common">Tick</name>
    <dbReference type="NCBI Taxonomy" id="266040"/>
    <lineage>
        <taxon>Eukaryota</taxon>
        <taxon>Metazoa</taxon>
        <taxon>Ecdysozoa</taxon>
        <taxon>Arthropoda</taxon>
        <taxon>Chelicerata</taxon>
        <taxon>Arachnida</taxon>
        <taxon>Acari</taxon>
        <taxon>Parasitiformes</taxon>
        <taxon>Ixodida</taxon>
        <taxon>Ixodoidea</taxon>
        <taxon>Ixodidae</taxon>
        <taxon>Hyalomminae</taxon>
        <taxon>Hyalomma</taxon>
    </lineage>
</organism>
<comment type="caution">
    <text evidence="1">The sequence shown here is derived from an EMBL/GenBank/DDBJ whole genome shotgun (WGS) entry which is preliminary data.</text>
</comment>
<accession>A0ACB7S5I0</accession>
<evidence type="ECO:0000313" key="2">
    <source>
        <dbReference type="Proteomes" id="UP000821845"/>
    </source>
</evidence>
<reference evidence="1" key="1">
    <citation type="submission" date="2020-05" db="EMBL/GenBank/DDBJ databases">
        <title>Large-scale comparative analyses of tick genomes elucidate their genetic diversity and vector capacities.</title>
        <authorList>
            <person name="Jia N."/>
            <person name="Wang J."/>
            <person name="Shi W."/>
            <person name="Du L."/>
            <person name="Sun Y."/>
            <person name="Zhan W."/>
            <person name="Jiang J."/>
            <person name="Wang Q."/>
            <person name="Zhang B."/>
            <person name="Ji P."/>
            <person name="Sakyi L.B."/>
            <person name="Cui X."/>
            <person name="Yuan T."/>
            <person name="Jiang B."/>
            <person name="Yang W."/>
            <person name="Lam T.T.-Y."/>
            <person name="Chang Q."/>
            <person name="Ding S."/>
            <person name="Wang X."/>
            <person name="Zhu J."/>
            <person name="Ruan X."/>
            <person name="Zhao L."/>
            <person name="Wei J."/>
            <person name="Que T."/>
            <person name="Du C."/>
            <person name="Cheng J."/>
            <person name="Dai P."/>
            <person name="Han X."/>
            <person name="Huang E."/>
            <person name="Gao Y."/>
            <person name="Liu J."/>
            <person name="Shao H."/>
            <person name="Ye R."/>
            <person name="Li L."/>
            <person name="Wei W."/>
            <person name="Wang X."/>
            <person name="Wang C."/>
            <person name="Yang T."/>
            <person name="Huo Q."/>
            <person name="Li W."/>
            <person name="Guo W."/>
            <person name="Chen H."/>
            <person name="Zhou L."/>
            <person name="Ni X."/>
            <person name="Tian J."/>
            <person name="Zhou Y."/>
            <person name="Sheng Y."/>
            <person name="Liu T."/>
            <person name="Pan Y."/>
            <person name="Xia L."/>
            <person name="Li J."/>
            <person name="Zhao F."/>
            <person name="Cao W."/>
        </authorList>
    </citation>
    <scope>NUCLEOTIDE SEQUENCE</scope>
    <source>
        <strain evidence="1">Hyas-2018</strain>
    </source>
</reference>
<sequence>MREELEALAKEIKQLDALIEPHVCDDEIAEEYGGLRRNQGLITRIRTRFERLQRESTTDADSTTAVSSASNAGSLKLPKLELQKLIGDRAVHKNATLLDTERFLYFRTALTGKAAAGYDKSHTAAKDVLDSSTLNSILNSIRLEVESRERIHAGSTEVSHPVPKQMPPGCIRGKASAARLKVGVEWEKQRCPLCESESHDTAICDAVIPVNEKKLKLRSHGSRYITPLCDPPAPAATEKTTTPLLSTALLSSHTKKSVLPKAQVSLDGNHRKCLARCLFDGGSQRSFVTEYISRQINLEVIGEEEVTICPFGGVANGMKSKRRLTDAAVNVEDLTGLATRRSALPPARNDRKDIDILMVADSYCSVVTGEERNVKGSLLAVNTDFGWSLQSPILLTALVVCCSSVTVLRTSVVDPGLSLSNELRAFWELESLRISTRDVQMADEGEHRIPVNVRMILASAADKRLSQLAELADSVLAVAPPSVAALQPDIAGRAPTTALHDIREHISRLADTVAAMQARSSPEERQRSGGTSRPARIARSARFEGIRFGEQSSMNVTR</sequence>
<evidence type="ECO:0000313" key="1">
    <source>
        <dbReference type="EMBL" id="KAH6930023.1"/>
    </source>
</evidence>